<name>A0AAW1SYT4_9CHLO</name>
<evidence type="ECO:0000256" key="1">
    <source>
        <dbReference type="SAM" id="MobiDB-lite"/>
    </source>
</evidence>
<accession>A0AAW1SYT4</accession>
<dbReference type="AlphaFoldDB" id="A0AAW1SYT4"/>
<evidence type="ECO:0000313" key="3">
    <source>
        <dbReference type="Proteomes" id="UP001485043"/>
    </source>
</evidence>
<keyword evidence="3" id="KW-1185">Reference proteome</keyword>
<feature type="region of interest" description="Disordered" evidence="1">
    <location>
        <begin position="33"/>
        <end position="59"/>
    </location>
</feature>
<evidence type="ECO:0000313" key="2">
    <source>
        <dbReference type="EMBL" id="KAK9862632.1"/>
    </source>
</evidence>
<dbReference type="EMBL" id="JALJOV010000578">
    <property type="protein sequence ID" value="KAK9862632.1"/>
    <property type="molecule type" value="Genomic_DNA"/>
</dbReference>
<sequence length="127" mass="13253">MSGTLGISLRATEHQRGSWAQIFISSHLLRQNPLVGTGPQPPGQLGERHQQRILQQSESSCPPADQAAAACGALSQNQQNMIHHILLTSCSSIVPGSGMSSGAGACCAALSSMGASCYTNFQDCAWV</sequence>
<comment type="caution">
    <text evidence="2">The sequence shown here is derived from an EMBL/GenBank/DDBJ whole genome shotgun (WGS) entry which is preliminary data.</text>
</comment>
<organism evidence="2 3">
    <name type="scientific">Apatococcus fuscideae</name>
    <dbReference type="NCBI Taxonomy" id="2026836"/>
    <lineage>
        <taxon>Eukaryota</taxon>
        <taxon>Viridiplantae</taxon>
        <taxon>Chlorophyta</taxon>
        <taxon>core chlorophytes</taxon>
        <taxon>Trebouxiophyceae</taxon>
        <taxon>Chlorellales</taxon>
        <taxon>Chlorellaceae</taxon>
        <taxon>Apatococcus</taxon>
    </lineage>
</organism>
<reference evidence="2 3" key="1">
    <citation type="journal article" date="2024" name="Nat. Commun.">
        <title>Phylogenomics reveals the evolutionary origins of lichenization in chlorophyte algae.</title>
        <authorList>
            <person name="Puginier C."/>
            <person name="Libourel C."/>
            <person name="Otte J."/>
            <person name="Skaloud P."/>
            <person name="Haon M."/>
            <person name="Grisel S."/>
            <person name="Petersen M."/>
            <person name="Berrin J.G."/>
            <person name="Delaux P.M."/>
            <person name="Dal Grande F."/>
            <person name="Keller J."/>
        </authorList>
    </citation>
    <scope>NUCLEOTIDE SEQUENCE [LARGE SCALE GENOMIC DNA]</scope>
    <source>
        <strain evidence="2 3">SAG 2523</strain>
    </source>
</reference>
<dbReference type="Proteomes" id="UP001485043">
    <property type="component" value="Unassembled WGS sequence"/>
</dbReference>
<gene>
    <name evidence="2" type="ORF">WJX84_001651</name>
</gene>
<proteinExistence type="predicted"/>
<protein>
    <submittedName>
        <fullName evidence="2">Uncharacterized protein</fullName>
    </submittedName>
</protein>